<dbReference type="EMBL" id="HBHX01018691">
    <property type="protein sequence ID" value="CAE0109719.1"/>
    <property type="molecule type" value="Transcribed_RNA"/>
</dbReference>
<feature type="region of interest" description="Disordered" evidence="3">
    <location>
        <begin position="786"/>
        <end position="825"/>
    </location>
</feature>
<dbReference type="InterPro" id="IPR006630">
    <property type="entry name" value="La_HTH"/>
</dbReference>
<dbReference type="AlphaFoldDB" id="A0A7S3ANS8"/>
<dbReference type="Gene3D" id="3.60.10.10">
    <property type="entry name" value="Endonuclease/exonuclease/phosphatase"/>
    <property type="match status" value="1"/>
</dbReference>
<feature type="domain" description="HTH La-type RNA-binding" evidence="4">
    <location>
        <begin position="204"/>
        <end position="295"/>
    </location>
</feature>
<feature type="compositionally biased region" description="Basic and acidic residues" evidence="3">
    <location>
        <begin position="803"/>
        <end position="814"/>
    </location>
</feature>
<dbReference type="InterPro" id="IPR005135">
    <property type="entry name" value="Endo/exonuclease/phosphatase"/>
</dbReference>
<feature type="domain" description="HTH La-type RNA-binding" evidence="4">
    <location>
        <begin position="110"/>
        <end position="207"/>
    </location>
</feature>
<dbReference type="PRINTS" id="PR00302">
    <property type="entry name" value="LUPUSLA"/>
</dbReference>
<evidence type="ECO:0000256" key="3">
    <source>
        <dbReference type="SAM" id="MobiDB-lite"/>
    </source>
</evidence>
<accession>A0A7S3ANS8</accession>
<dbReference type="CDD" id="cd07323">
    <property type="entry name" value="LAM"/>
    <property type="match status" value="1"/>
</dbReference>
<dbReference type="PROSITE" id="PS50961">
    <property type="entry name" value="HTH_LA"/>
    <property type="match status" value="2"/>
</dbReference>
<dbReference type="InterPro" id="IPR036388">
    <property type="entry name" value="WH-like_DNA-bd_sf"/>
</dbReference>
<name>A0A7S3ANS8_9EUKA</name>
<evidence type="ECO:0000313" key="5">
    <source>
        <dbReference type="EMBL" id="CAE0109719.1"/>
    </source>
</evidence>
<dbReference type="InterPro" id="IPR036691">
    <property type="entry name" value="Endo/exonu/phosph_ase_sf"/>
</dbReference>
<dbReference type="InterPro" id="IPR002344">
    <property type="entry name" value="Lupus_La"/>
</dbReference>
<dbReference type="GO" id="GO:0000175">
    <property type="term" value="F:3'-5'-RNA exonuclease activity"/>
    <property type="evidence" value="ECO:0007669"/>
    <property type="project" value="TreeGrafter"/>
</dbReference>
<dbReference type="Pfam" id="PF05383">
    <property type="entry name" value="La"/>
    <property type="match status" value="1"/>
</dbReference>
<protein>
    <recommendedName>
        <fullName evidence="4">HTH La-type RNA-binding domain-containing protein</fullName>
    </recommendedName>
</protein>
<dbReference type="GO" id="GO:0003723">
    <property type="term" value="F:RNA binding"/>
    <property type="evidence" value="ECO:0007669"/>
    <property type="project" value="UniProtKB-UniRule"/>
</dbReference>
<evidence type="ECO:0000256" key="1">
    <source>
        <dbReference type="ARBA" id="ARBA00022884"/>
    </source>
</evidence>
<evidence type="ECO:0000259" key="4">
    <source>
        <dbReference type="PROSITE" id="PS50961"/>
    </source>
</evidence>
<dbReference type="InterPro" id="IPR050410">
    <property type="entry name" value="CCR4/nocturin_mRNA_transcr"/>
</dbReference>
<dbReference type="InterPro" id="IPR036390">
    <property type="entry name" value="WH_DNA-bd_sf"/>
</dbReference>
<reference evidence="5" key="1">
    <citation type="submission" date="2021-01" db="EMBL/GenBank/DDBJ databases">
        <authorList>
            <person name="Corre E."/>
            <person name="Pelletier E."/>
            <person name="Niang G."/>
            <person name="Scheremetjew M."/>
            <person name="Finn R."/>
            <person name="Kale V."/>
            <person name="Holt S."/>
            <person name="Cochrane G."/>
            <person name="Meng A."/>
            <person name="Brown T."/>
            <person name="Cohen L."/>
        </authorList>
    </citation>
    <scope>NUCLEOTIDE SEQUENCE</scope>
    <source>
        <strain evidence="5">CCMP281</strain>
    </source>
</reference>
<gene>
    <name evidence="5" type="ORF">HERI1096_LOCUS10379</name>
</gene>
<dbReference type="SUPFAM" id="SSF56219">
    <property type="entry name" value="DNase I-like"/>
    <property type="match status" value="1"/>
</dbReference>
<dbReference type="Pfam" id="PF03372">
    <property type="entry name" value="Exo_endo_phos"/>
    <property type="match status" value="1"/>
</dbReference>
<dbReference type="GO" id="GO:0006396">
    <property type="term" value="P:RNA processing"/>
    <property type="evidence" value="ECO:0007669"/>
    <property type="project" value="InterPro"/>
</dbReference>
<dbReference type="GO" id="GO:0005634">
    <property type="term" value="C:nucleus"/>
    <property type="evidence" value="ECO:0007669"/>
    <property type="project" value="InterPro"/>
</dbReference>
<dbReference type="SMART" id="SM00715">
    <property type="entry name" value="LA"/>
    <property type="match status" value="1"/>
</dbReference>
<keyword evidence="1 2" id="KW-0694">RNA-binding</keyword>
<organism evidence="5">
    <name type="scientific">Haptolina ericina</name>
    <dbReference type="NCBI Taxonomy" id="156174"/>
    <lineage>
        <taxon>Eukaryota</taxon>
        <taxon>Haptista</taxon>
        <taxon>Haptophyta</taxon>
        <taxon>Prymnesiophyceae</taxon>
        <taxon>Prymnesiales</taxon>
        <taxon>Prymnesiaceae</taxon>
        <taxon>Haptolina</taxon>
    </lineage>
</organism>
<evidence type="ECO:0000256" key="2">
    <source>
        <dbReference type="PROSITE-ProRule" id="PRU00332"/>
    </source>
</evidence>
<dbReference type="GO" id="GO:1990904">
    <property type="term" value="C:ribonucleoprotein complex"/>
    <property type="evidence" value="ECO:0007669"/>
    <property type="project" value="InterPro"/>
</dbReference>
<dbReference type="PANTHER" id="PTHR12121:SF34">
    <property type="entry name" value="PROTEIN ANGEL"/>
    <property type="match status" value="1"/>
</dbReference>
<dbReference type="PANTHER" id="PTHR12121">
    <property type="entry name" value="CARBON CATABOLITE REPRESSOR PROTEIN 4"/>
    <property type="match status" value="1"/>
</dbReference>
<sequence>MANHSASRVQAPPTALTRIHSILQHSVSMRESDIEHVSTQCELLLGDETFLTSPQIQACVMADGWLPIASFLNYSPLGQTVWPFGGVGVVADCLEARGSHIVELSGDRSCVRKKPLRVQIRSQLEYIFSDVNYHKDVHLQLLQENDGFTPLQLVVQTYQTVQQLIQPLDAGQDWVRLVCEALSSSSDLVVRRPLIDATNQRAAAVRRMTLPEKIRTQVEWYLDADRMAADRFLVEQARDHDGWVPIGSLLSFPRMRKLCHPQLGAVAHVLSKSVMLEVSEDKTLVRPRSKPPSSPAHATLDLAEERARVLTLAEWLMGDANLAFDRLIQSAFSSHSTAEALRPGGVGARLPLNALLAHPELSKIGGDLSGALALGAGSQVIRLSADGEHVERLTPTPELRQLTAPGRMPSCSHAMAGQPTTQAAANSSGGEPLSFMAQAPSASDFSVMTYNILADMLCTVEQYPSIPVEHLDWTYRKRLVEAEIKFHSPDILAIQELQGNAAGAGPDDHHAAFKEALGFVGYDGRYVRKMKRNNASWPHAQIGNAIFWRRDTFEYVEHQEILIAPLLNAACEDEPSRAHFGRGAQVGLAVVLRHRLANRTVVALTTHLSCNFQEPWTQLAQVQMVMITTARLIAKYGPQTSLVFGCDLNSIPGSGVYHLLQSGRVAEAHPHLRIIAEHVEMPSFGEYGGGGGCLVQPLQLQSAYGFLLGQEPLFTNFTSKFVGTLDYIFYDTQTLTPTQLLMLPKEDTVRLEGSLPSSRFPSDHLPLMAHFAFAQEASEVPRHFMPGATLFEGDGEATSPKRNRADNQSRDRGGGQRSRPRPRQR</sequence>
<dbReference type="Gene3D" id="1.10.10.10">
    <property type="entry name" value="Winged helix-like DNA-binding domain superfamily/Winged helix DNA-binding domain"/>
    <property type="match status" value="2"/>
</dbReference>
<proteinExistence type="predicted"/>
<dbReference type="SUPFAM" id="SSF46785">
    <property type="entry name" value="Winged helix' DNA-binding domain"/>
    <property type="match status" value="2"/>
</dbReference>